<evidence type="ECO:0000313" key="2">
    <source>
        <dbReference type="Proteomes" id="UP000003416"/>
    </source>
</evidence>
<keyword evidence="2" id="KW-1185">Reference proteome</keyword>
<dbReference type="STRING" id="763034.HMPREF9446_01818"/>
<proteinExistence type="predicted"/>
<gene>
    <name evidence="1" type="ORF">HMPREF9446_01818</name>
</gene>
<sequence length="57" mass="6759">MCRERDVTAIFKNYPYNYSTRVFEKSDSPLLLLTVKNEKMKLPLSPDKKGNNFKFIE</sequence>
<protein>
    <submittedName>
        <fullName evidence="1">Uncharacterized protein</fullName>
    </submittedName>
</protein>
<reference evidence="1 2" key="1">
    <citation type="submission" date="2011-02" db="EMBL/GenBank/DDBJ databases">
        <authorList>
            <person name="Weinstock G."/>
            <person name="Sodergren E."/>
            <person name="Clifton S."/>
            <person name="Fulton L."/>
            <person name="Fulton B."/>
            <person name="Courtney L."/>
            <person name="Fronick C."/>
            <person name="Harrison M."/>
            <person name="Strong C."/>
            <person name="Farmer C."/>
            <person name="Delahaunty K."/>
            <person name="Markovic C."/>
            <person name="Hall O."/>
            <person name="Minx P."/>
            <person name="Tomlinson C."/>
            <person name="Mitreva M."/>
            <person name="Hou S."/>
            <person name="Chen J."/>
            <person name="Wollam A."/>
            <person name="Pepin K.H."/>
            <person name="Johnson M."/>
            <person name="Bhonagiri V."/>
            <person name="Zhang X."/>
            <person name="Suruliraj S."/>
            <person name="Warren W."/>
            <person name="Chinwalla A."/>
            <person name="Mardis E.R."/>
            <person name="Wilson R.K."/>
        </authorList>
    </citation>
    <scope>NUCLEOTIDE SEQUENCE [LARGE SCALE GENOMIC DNA]</scope>
    <source>
        <strain evidence="1 2">YIT 12057</strain>
    </source>
</reference>
<dbReference type="EMBL" id="AFBN01000033">
    <property type="protein sequence ID" value="EGF57216.1"/>
    <property type="molecule type" value="Genomic_DNA"/>
</dbReference>
<organism evidence="1 2">
    <name type="scientific">Bacteroides fluxus YIT 12057</name>
    <dbReference type="NCBI Taxonomy" id="763034"/>
    <lineage>
        <taxon>Bacteria</taxon>
        <taxon>Pseudomonadati</taxon>
        <taxon>Bacteroidota</taxon>
        <taxon>Bacteroidia</taxon>
        <taxon>Bacteroidales</taxon>
        <taxon>Bacteroidaceae</taxon>
        <taxon>Bacteroides</taxon>
    </lineage>
</organism>
<dbReference type="HOGENOM" id="CLU_2986960_0_0_10"/>
<name>F3PSV6_9BACE</name>
<accession>F3PSV6</accession>
<dbReference type="Proteomes" id="UP000003416">
    <property type="component" value="Unassembled WGS sequence"/>
</dbReference>
<evidence type="ECO:0000313" key="1">
    <source>
        <dbReference type="EMBL" id="EGF57216.1"/>
    </source>
</evidence>
<comment type="caution">
    <text evidence="1">The sequence shown here is derived from an EMBL/GenBank/DDBJ whole genome shotgun (WGS) entry which is preliminary data.</text>
</comment>
<dbReference type="AlphaFoldDB" id="F3PSV6"/>